<dbReference type="InParanoid" id="A0A7N2LYC1"/>
<feature type="compositionally biased region" description="Pro residues" evidence="10">
    <location>
        <begin position="48"/>
        <end position="72"/>
    </location>
</feature>
<evidence type="ECO:0000256" key="1">
    <source>
        <dbReference type="ARBA" id="ARBA00004191"/>
    </source>
</evidence>
<dbReference type="FunCoup" id="A0A7N2LYC1">
    <property type="interactions" value="49"/>
</dbReference>
<sequence>MDLVHTLLAIWIIASLVFQNSSNVEGRYHYHRKPKSSNRGSSGSKPPVSSPDPQVPSSPTSPPSAPSDPYPNDPGNSSANCVFDVRSYGAVGDGSNDDTEAFRQAWKEACAVESAVILAPEDHSFIITSTIFSGPCKPGLVFQVDGILMTPEGPDSWPKADSRKQWLVFYRLDQMTFTGKGTIEGNGQKWWELPCKPHRGPNGSTLKGPCDSPALIRFFMSTNLVVSGLRILNSPQFHMKFDGCEGVLIEKLSISSPKLSPNTDGIHIENTKAVGIYNSMISNGDDCISIGTGCSNVAIEGVTCGPSHGISIGSLGVHNSQACVSNITVRNAVIKESDNGLRIKTWQGGTGSVTGIAFDNIQMDNVMNCIIIDQYYCLSKACLNETSAVHVNDISYRNIKGTYDVRMTPIHFACSDTVACTNIRLSEVELFPQEGQLLENPFCWNAYGNQETLTIPPIDCLRDGEPQNAFEPSTYECN</sequence>
<evidence type="ECO:0000313" key="13">
    <source>
        <dbReference type="Proteomes" id="UP000594261"/>
    </source>
</evidence>
<keyword evidence="13" id="KW-1185">Reference proteome</keyword>
<dbReference type="EnsemblPlants" id="QL06p013572:mrna">
    <property type="protein sequence ID" value="QL06p013572:mrna"/>
    <property type="gene ID" value="QL06p013572"/>
</dbReference>
<dbReference type="Gramene" id="QL06p013572:mrna">
    <property type="protein sequence ID" value="QL06p013572:mrna"/>
    <property type="gene ID" value="QL06p013572"/>
</dbReference>
<dbReference type="SMART" id="SM00710">
    <property type="entry name" value="PbH1"/>
    <property type="match status" value="5"/>
</dbReference>
<evidence type="ECO:0000256" key="4">
    <source>
        <dbReference type="ARBA" id="ARBA00022525"/>
    </source>
</evidence>
<dbReference type="KEGG" id="qlo:115950686"/>
<dbReference type="GO" id="GO:0004650">
    <property type="term" value="F:polygalacturonase activity"/>
    <property type="evidence" value="ECO:0007669"/>
    <property type="project" value="InterPro"/>
</dbReference>
<keyword evidence="4" id="KW-0964">Secreted</keyword>
<evidence type="ECO:0008006" key="14">
    <source>
        <dbReference type="Google" id="ProtNLM"/>
    </source>
</evidence>
<dbReference type="GO" id="GO:0005975">
    <property type="term" value="P:carbohydrate metabolic process"/>
    <property type="evidence" value="ECO:0007669"/>
    <property type="project" value="InterPro"/>
</dbReference>
<dbReference type="InterPro" id="IPR012334">
    <property type="entry name" value="Pectin_lyas_fold"/>
</dbReference>
<dbReference type="GO" id="GO:0071555">
    <property type="term" value="P:cell wall organization"/>
    <property type="evidence" value="ECO:0007669"/>
    <property type="project" value="UniProtKB-KW"/>
</dbReference>
<dbReference type="InterPro" id="IPR000743">
    <property type="entry name" value="Glyco_hydro_28"/>
</dbReference>
<accession>A0A7N2LYC1</accession>
<keyword evidence="11" id="KW-0732">Signal</keyword>
<dbReference type="Proteomes" id="UP000594261">
    <property type="component" value="Chromosome 6"/>
</dbReference>
<dbReference type="PROSITE" id="PS00502">
    <property type="entry name" value="POLYGALACTURONASE"/>
    <property type="match status" value="1"/>
</dbReference>
<evidence type="ECO:0000256" key="3">
    <source>
        <dbReference type="ARBA" id="ARBA00022512"/>
    </source>
</evidence>
<dbReference type="OrthoDB" id="187139at2759"/>
<evidence type="ECO:0000256" key="10">
    <source>
        <dbReference type="SAM" id="MobiDB-lite"/>
    </source>
</evidence>
<feature type="signal peptide" evidence="11">
    <location>
        <begin position="1"/>
        <end position="26"/>
    </location>
</feature>
<dbReference type="InterPro" id="IPR011050">
    <property type="entry name" value="Pectin_lyase_fold/virulence"/>
</dbReference>
<reference evidence="12" key="2">
    <citation type="submission" date="2021-01" db="UniProtKB">
        <authorList>
            <consortium name="EnsemblPlants"/>
        </authorList>
    </citation>
    <scope>IDENTIFICATION</scope>
</reference>
<evidence type="ECO:0000256" key="6">
    <source>
        <dbReference type="ARBA" id="ARBA00023295"/>
    </source>
</evidence>
<keyword evidence="5 9" id="KW-0378">Hydrolase</keyword>
<dbReference type="AlphaFoldDB" id="A0A7N2LYC1"/>
<evidence type="ECO:0000313" key="12">
    <source>
        <dbReference type="EnsemblPlants" id="QL06p013572:mrna"/>
    </source>
</evidence>
<dbReference type="EMBL" id="LRBV02000006">
    <property type="status" value="NOT_ANNOTATED_CDS"/>
    <property type="molecule type" value="Genomic_DNA"/>
</dbReference>
<comment type="subcellular location">
    <subcellularLocation>
        <location evidence="1">Secreted</location>
        <location evidence="1">Cell wall</location>
    </subcellularLocation>
</comment>
<dbReference type="OMA" id="QSKDCRN"/>
<evidence type="ECO:0000256" key="5">
    <source>
        <dbReference type="ARBA" id="ARBA00022801"/>
    </source>
</evidence>
<feature type="chain" id="PRO_5029580505" description="Polygalacturonase" evidence="11">
    <location>
        <begin position="27"/>
        <end position="478"/>
    </location>
</feature>
<dbReference type="PANTHER" id="PTHR31375">
    <property type="match status" value="1"/>
</dbReference>
<keyword evidence="7" id="KW-0961">Cell wall biogenesis/degradation</keyword>
<reference evidence="12 13" key="1">
    <citation type="journal article" date="2016" name="G3 (Bethesda)">
        <title>First Draft Assembly and Annotation of the Genome of a California Endemic Oak Quercus lobata Nee (Fagaceae).</title>
        <authorList>
            <person name="Sork V.L."/>
            <person name="Fitz-Gibbon S.T."/>
            <person name="Puiu D."/>
            <person name="Crepeau M."/>
            <person name="Gugger P.F."/>
            <person name="Sherman R."/>
            <person name="Stevens K."/>
            <person name="Langley C.H."/>
            <person name="Pellegrini M."/>
            <person name="Salzberg S.L."/>
        </authorList>
    </citation>
    <scope>NUCLEOTIDE SEQUENCE [LARGE SCALE GENOMIC DNA]</scope>
    <source>
        <strain evidence="12 13">cv. SW786</strain>
    </source>
</reference>
<name>A0A7N2LYC1_QUELO</name>
<dbReference type="SUPFAM" id="SSF51126">
    <property type="entry name" value="Pectin lyase-like"/>
    <property type="match status" value="1"/>
</dbReference>
<dbReference type="RefSeq" id="XP_030923773.1">
    <property type="nucleotide sequence ID" value="XM_031067913.1"/>
</dbReference>
<organism evidence="12 13">
    <name type="scientific">Quercus lobata</name>
    <name type="common">Valley oak</name>
    <dbReference type="NCBI Taxonomy" id="97700"/>
    <lineage>
        <taxon>Eukaryota</taxon>
        <taxon>Viridiplantae</taxon>
        <taxon>Streptophyta</taxon>
        <taxon>Embryophyta</taxon>
        <taxon>Tracheophyta</taxon>
        <taxon>Spermatophyta</taxon>
        <taxon>Magnoliopsida</taxon>
        <taxon>eudicotyledons</taxon>
        <taxon>Gunneridae</taxon>
        <taxon>Pentapetalae</taxon>
        <taxon>rosids</taxon>
        <taxon>fabids</taxon>
        <taxon>Fagales</taxon>
        <taxon>Fagaceae</taxon>
        <taxon>Quercus</taxon>
    </lineage>
</organism>
<evidence type="ECO:0000256" key="7">
    <source>
        <dbReference type="ARBA" id="ARBA00023316"/>
    </source>
</evidence>
<evidence type="ECO:0000256" key="11">
    <source>
        <dbReference type="SAM" id="SignalP"/>
    </source>
</evidence>
<keyword evidence="3" id="KW-0134">Cell wall</keyword>
<dbReference type="InterPro" id="IPR006626">
    <property type="entry name" value="PbH1"/>
</dbReference>
<feature type="active site" evidence="8">
    <location>
        <position position="308"/>
    </location>
</feature>
<proteinExistence type="inferred from homology"/>
<comment type="similarity">
    <text evidence="2 9">Belongs to the glycosyl hydrolase 28 family.</text>
</comment>
<dbReference type="Pfam" id="PF00295">
    <property type="entry name" value="Glyco_hydro_28"/>
    <property type="match status" value="1"/>
</dbReference>
<feature type="region of interest" description="Disordered" evidence="10">
    <location>
        <begin position="30"/>
        <end position="76"/>
    </location>
</feature>
<keyword evidence="6 9" id="KW-0326">Glycosidase</keyword>
<evidence type="ECO:0000256" key="9">
    <source>
        <dbReference type="RuleBase" id="RU361169"/>
    </source>
</evidence>
<dbReference type="Gene3D" id="2.160.20.10">
    <property type="entry name" value="Single-stranded right-handed beta-helix, Pectin lyase-like"/>
    <property type="match status" value="1"/>
</dbReference>
<evidence type="ECO:0000256" key="2">
    <source>
        <dbReference type="ARBA" id="ARBA00008834"/>
    </source>
</evidence>
<gene>
    <name evidence="12" type="primary">LOC115950686</name>
</gene>
<evidence type="ECO:0000256" key="8">
    <source>
        <dbReference type="PROSITE-ProRule" id="PRU10052"/>
    </source>
</evidence>
<dbReference type="GeneID" id="115950686"/>
<protein>
    <recommendedName>
        <fullName evidence="14">Polygalacturonase</fullName>
    </recommendedName>
</protein>
<dbReference type="FunFam" id="2.160.20.10:FF:000012">
    <property type="entry name" value="Polygalacturonase At1g48100 family"/>
    <property type="match status" value="1"/>
</dbReference>